<dbReference type="InterPro" id="IPR009056">
    <property type="entry name" value="Cyt_c-like_dom"/>
</dbReference>
<protein>
    <submittedName>
        <fullName evidence="6">Cytochrome c oxidase cbb3-type subunit 2</fullName>
    </submittedName>
</protein>
<dbReference type="AlphaFoldDB" id="A0A1Y6BZ59"/>
<proteinExistence type="predicted"/>
<evidence type="ECO:0000256" key="4">
    <source>
        <dbReference type="PROSITE-ProRule" id="PRU00433"/>
    </source>
</evidence>
<keyword evidence="7" id="KW-1185">Reference proteome</keyword>
<name>A0A1Y6BZ59_9BACT</name>
<keyword evidence="3 4" id="KW-0408">Iron</keyword>
<dbReference type="GO" id="GO:0009055">
    <property type="term" value="F:electron transfer activity"/>
    <property type="evidence" value="ECO:0007669"/>
    <property type="project" value="InterPro"/>
</dbReference>
<evidence type="ECO:0000259" key="5">
    <source>
        <dbReference type="PROSITE" id="PS51007"/>
    </source>
</evidence>
<evidence type="ECO:0000256" key="2">
    <source>
        <dbReference type="ARBA" id="ARBA00022723"/>
    </source>
</evidence>
<evidence type="ECO:0000313" key="6">
    <source>
        <dbReference type="EMBL" id="SMF25473.1"/>
    </source>
</evidence>
<dbReference type="PROSITE" id="PS51007">
    <property type="entry name" value="CYTC"/>
    <property type="match status" value="1"/>
</dbReference>
<evidence type="ECO:0000256" key="3">
    <source>
        <dbReference type="ARBA" id="ARBA00023004"/>
    </source>
</evidence>
<evidence type="ECO:0000256" key="1">
    <source>
        <dbReference type="ARBA" id="ARBA00022617"/>
    </source>
</evidence>
<evidence type="ECO:0000313" key="7">
    <source>
        <dbReference type="Proteomes" id="UP000192907"/>
    </source>
</evidence>
<dbReference type="InterPro" id="IPR036909">
    <property type="entry name" value="Cyt_c-like_dom_sf"/>
</dbReference>
<dbReference type="InterPro" id="IPR003468">
    <property type="entry name" value="Cyt_c_oxidase_monohaem-su/FixO"/>
</dbReference>
<gene>
    <name evidence="6" type="ORF">SAMN06296036_10874</name>
</gene>
<sequence length="196" mass="21839">MNKVLVAVGAVIIVLCSGVVLVVTPYFSILRQTEPQSVPLGEADPAIARGRAAYVDLGCVYCHSQQPRDKSFGPDFARGWGYQPKAQDYTGQRPHQLGTMRTGPDLFNIGDRNPSLQWNLMHLYAPRIMVPWSIMPAYPFLFEEKAEPGPDDVVLVFDWIGVETEPPIVASQKALDLVRYLQSLKQKEEQNVQPGT</sequence>
<keyword evidence="1 4" id="KW-0349">Heme</keyword>
<dbReference type="OrthoDB" id="9805440at2"/>
<organism evidence="6 7">
    <name type="scientific">Pseudobacteriovorax antillogorgiicola</name>
    <dbReference type="NCBI Taxonomy" id="1513793"/>
    <lineage>
        <taxon>Bacteria</taxon>
        <taxon>Pseudomonadati</taxon>
        <taxon>Bdellovibrionota</taxon>
        <taxon>Oligoflexia</taxon>
        <taxon>Oligoflexales</taxon>
        <taxon>Pseudobacteriovoracaceae</taxon>
        <taxon>Pseudobacteriovorax</taxon>
    </lineage>
</organism>
<dbReference type="RefSeq" id="WP_132318998.1">
    <property type="nucleotide sequence ID" value="NZ_FWZT01000008.1"/>
</dbReference>
<dbReference type="GO" id="GO:0046872">
    <property type="term" value="F:metal ion binding"/>
    <property type="evidence" value="ECO:0007669"/>
    <property type="project" value="UniProtKB-KW"/>
</dbReference>
<dbReference type="STRING" id="1513793.SAMN06296036_10874"/>
<dbReference type="GO" id="GO:0020037">
    <property type="term" value="F:heme binding"/>
    <property type="evidence" value="ECO:0007669"/>
    <property type="project" value="InterPro"/>
</dbReference>
<keyword evidence="2 4" id="KW-0479">Metal-binding</keyword>
<dbReference type="Gene3D" id="1.10.760.10">
    <property type="entry name" value="Cytochrome c-like domain"/>
    <property type="match status" value="1"/>
</dbReference>
<dbReference type="Pfam" id="PF02433">
    <property type="entry name" value="FixO"/>
    <property type="match status" value="1"/>
</dbReference>
<dbReference type="SUPFAM" id="SSF46626">
    <property type="entry name" value="Cytochrome c"/>
    <property type="match status" value="1"/>
</dbReference>
<reference evidence="7" key="1">
    <citation type="submission" date="2017-04" db="EMBL/GenBank/DDBJ databases">
        <authorList>
            <person name="Varghese N."/>
            <person name="Submissions S."/>
        </authorList>
    </citation>
    <scope>NUCLEOTIDE SEQUENCE [LARGE SCALE GENOMIC DNA]</scope>
    <source>
        <strain evidence="7">RKEM611</strain>
    </source>
</reference>
<dbReference type="Proteomes" id="UP000192907">
    <property type="component" value="Unassembled WGS sequence"/>
</dbReference>
<dbReference type="EMBL" id="FWZT01000008">
    <property type="protein sequence ID" value="SMF25473.1"/>
    <property type="molecule type" value="Genomic_DNA"/>
</dbReference>
<feature type="domain" description="Cytochrome c" evidence="5">
    <location>
        <begin position="45"/>
        <end position="185"/>
    </location>
</feature>
<accession>A0A1Y6BZ59</accession>